<protein>
    <submittedName>
        <fullName evidence="2">Transcriptional regulator</fullName>
    </submittedName>
</protein>
<sequence length="99" mass="10706">MSVNDEWTGQSARCLQAALRMTHEAFAEHLGIGVRTVASWHQKPDTKPRSGVQRELDTALANAPADAADRFHELINGGPLDLPDGASKDAELRLSEDAT</sequence>
<dbReference type="Proteomes" id="UP001285521">
    <property type="component" value="Unassembled WGS sequence"/>
</dbReference>
<proteinExistence type="predicted"/>
<organism evidence="2 3">
    <name type="scientific">Lentzea miocenica</name>
    <dbReference type="NCBI Taxonomy" id="3095431"/>
    <lineage>
        <taxon>Bacteria</taxon>
        <taxon>Bacillati</taxon>
        <taxon>Actinomycetota</taxon>
        <taxon>Actinomycetes</taxon>
        <taxon>Pseudonocardiales</taxon>
        <taxon>Pseudonocardiaceae</taxon>
        <taxon>Lentzea</taxon>
    </lineage>
</organism>
<feature type="compositionally biased region" description="Basic and acidic residues" evidence="1">
    <location>
        <begin position="86"/>
        <end position="99"/>
    </location>
</feature>
<feature type="region of interest" description="Disordered" evidence="1">
    <location>
        <begin position="76"/>
        <end position="99"/>
    </location>
</feature>
<name>A0ABU4THJ7_9PSEU</name>
<dbReference type="Gene3D" id="1.10.260.40">
    <property type="entry name" value="lambda repressor-like DNA-binding domains"/>
    <property type="match status" value="1"/>
</dbReference>
<evidence type="ECO:0000313" key="3">
    <source>
        <dbReference type="Proteomes" id="UP001285521"/>
    </source>
</evidence>
<reference evidence="2 3" key="1">
    <citation type="submission" date="2023-11" db="EMBL/GenBank/DDBJ databases">
        <title>Lentzea sokolovensis, sp. nov., Lentzea kristufkii, sp. nov., and Lentzea miocenensis, sp. nov., rare actinobacteria from Sokolov Coal Basin, Miocene lacustrine sediment, Czech Republic.</title>
        <authorList>
            <person name="Lara A."/>
            <person name="Kotroba L."/>
            <person name="Nouioui I."/>
            <person name="Neumann-Schaal M."/>
            <person name="Mast Y."/>
            <person name="Chronakova A."/>
        </authorList>
    </citation>
    <scope>NUCLEOTIDE SEQUENCE [LARGE SCALE GENOMIC DNA]</scope>
    <source>
        <strain evidence="2 3">BCCO 10_0856</strain>
    </source>
</reference>
<keyword evidence="3" id="KW-1185">Reference proteome</keyword>
<dbReference type="EMBL" id="JAXAVW010000104">
    <property type="protein sequence ID" value="MDX8037665.1"/>
    <property type="molecule type" value="Genomic_DNA"/>
</dbReference>
<dbReference type="InterPro" id="IPR010982">
    <property type="entry name" value="Lambda_DNA-bd_dom_sf"/>
</dbReference>
<accession>A0ABU4THJ7</accession>
<evidence type="ECO:0000256" key="1">
    <source>
        <dbReference type="SAM" id="MobiDB-lite"/>
    </source>
</evidence>
<comment type="caution">
    <text evidence="2">The sequence shown here is derived from an EMBL/GenBank/DDBJ whole genome shotgun (WGS) entry which is preliminary data.</text>
</comment>
<feature type="non-terminal residue" evidence="2">
    <location>
        <position position="99"/>
    </location>
</feature>
<evidence type="ECO:0000313" key="2">
    <source>
        <dbReference type="EMBL" id="MDX8037665.1"/>
    </source>
</evidence>
<gene>
    <name evidence="2" type="ORF">SK803_46385</name>
</gene>